<evidence type="ECO:0000256" key="1">
    <source>
        <dbReference type="SAM" id="MobiDB-lite"/>
    </source>
</evidence>
<sequence>MARRGQMQVPLRQDLHSSAGRLPPMYQNGPGCATPLAKSADDVRVSLELW</sequence>
<dbReference type="HOGENOM" id="CLU_3113799_0_0_9"/>
<dbReference type="PATRIC" id="fig|1048834.4.peg.1941"/>
<reference evidence="2 3" key="1">
    <citation type="journal article" date="2011" name="J. Bacteriol.">
        <title>Complete Genome Sequence of Alicyclobacillus acidocaldarius Strain Tc-4-1.</title>
        <authorList>
            <person name="Chen Y."/>
            <person name="He Y."/>
            <person name="Zhang B."/>
            <person name="Yang J."/>
            <person name="Li W."/>
            <person name="Dong Z."/>
            <person name="Hu S."/>
        </authorList>
    </citation>
    <scope>NUCLEOTIDE SEQUENCE [LARGE SCALE GENOMIC DNA]</scope>
    <source>
        <strain evidence="2 3">Tc-4-1</strain>
    </source>
</reference>
<protein>
    <submittedName>
        <fullName evidence="2">Uncharacterized protein</fullName>
    </submittedName>
</protein>
<dbReference type="KEGG" id="aad:TC41_2054"/>
<organism evidence="2 3">
    <name type="scientific">Alicyclobacillus acidocaldarius (strain Tc-4-1)</name>
    <name type="common">Bacillus acidocaldarius</name>
    <dbReference type="NCBI Taxonomy" id="1048834"/>
    <lineage>
        <taxon>Bacteria</taxon>
        <taxon>Bacillati</taxon>
        <taxon>Bacillota</taxon>
        <taxon>Bacilli</taxon>
        <taxon>Bacillales</taxon>
        <taxon>Alicyclobacillaceae</taxon>
        <taxon>Alicyclobacillus</taxon>
    </lineage>
</organism>
<feature type="region of interest" description="Disordered" evidence="1">
    <location>
        <begin position="1"/>
        <end position="33"/>
    </location>
</feature>
<dbReference type="Proteomes" id="UP000000292">
    <property type="component" value="Chromosome"/>
</dbReference>
<proteinExistence type="predicted"/>
<reference evidence="3" key="2">
    <citation type="submission" date="2011-06" db="EMBL/GenBank/DDBJ databases">
        <title>The complete genome sequence of Alicyclobacillus acidocaldarius sp. Tc-4-1.</title>
        <authorList>
            <person name="Chen Y."/>
            <person name="He Y."/>
            <person name="Dong Z."/>
            <person name="Hu S."/>
        </authorList>
    </citation>
    <scope>NUCLEOTIDE SEQUENCE [LARGE SCALE GENOMIC DNA]</scope>
    <source>
        <strain evidence="3">Tc-4-1</strain>
    </source>
</reference>
<accession>F8IES0</accession>
<evidence type="ECO:0000313" key="2">
    <source>
        <dbReference type="EMBL" id="AEJ43965.1"/>
    </source>
</evidence>
<dbReference type="EMBL" id="CP002902">
    <property type="protein sequence ID" value="AEJ43965.1"/>
    <property type="molecule type" value="Genomic_DNA"/>
</dbReference>
<gene>
    <name evidence="2" type="ordered locus">TC41_2054</name>
</gene>
<dbReference type="AlphaFoldDB" id="F8IES0"/>
<name>F8IES0_ALIAT</name>
<evidence type="ECO:0000313" key="3">
    <source>
        <dbReference type="Proteomes" id="UP000000292"/>
    </source>
</evidence>